<gene>
    <name evidence="3" type="ORF">JIN84_03470</name>
</gene>
<comment type="caution">
    <text evidence="3">The sequence shown here is derived from an EMBL/GenBank/DDBJ whole genome shotgun (WGS) entry which is preliminary data.</text>
</comment>
<name>A0A934VAA4_9BACT</name>
<dbReference type="SMART" id="SM00671">
    <property type="entry name" value="SEL1"/>
    <property type="match status" value="8"/>
</dbReference>
<proteinExistence type="predicted"/>
<sequence length="517" mass="54746">MRLRSLSQLLLASAFTVSVHAAVSLPSDNSASLPAAAEGPAKEAIDAFQAGRHTKAVELATPLAAQGNAEALYLLGFASESGKGAEISKEKALEYYRKASALKHKDATYRLAFILLASEKEEERNQAKDALEAAAKDDPAVAARILGEAYLRGRLSPTADPDKAVHWWKSASDAGDIPSILLLARFYEGQFGFPELKNPKESFAYYGKAAGLGDAGAMAALGSRLLSGDEKSRDEKKGREWLKKAIDAKEYSAYLVLGDYEENVKKDLKAALSEYERGKDAGQIDCILRTADFYIQGKGTEKDPARGLALLEKAAEGGNPAANFRLAVQTLSTDKPDLLVGYKYLLAAANGNLAEAQNELGLLYLSGKLASADSAAGVAWLTRAAQGGYAQAQNNLGTLYERGAAGLQQNIENAGQLYTLAANQGNAPATLSLARLLNEGIGTKADPVKAWALASLAEERGDENAKKLLDDISGKLDEKEKAEAKKQLEDIKSGKKAPEPKAGAAPAAPAPAPKKAK</sequence>
<evidence type="ECO:0000313" key="3">
    <source>
        <dbReference type="EMBL" id="MBK1814656.1"/>
    </source>
</evidence>
<dbReference type="SUPFAM" id="SSF81901">
    <property type="entry name" value="HCP-like"/>
    <property type="match status" value="3"/>
</dbReference>
<protein>
    <submittedName>
        <fullName evidence="3">SEL1-like repeat protein</fullName>
    </submittedName>
</protein>
<feature type="signal peptide" evidence="2">
    <location>
        <begin position="1"/>
        <end position="21"/>
    </location>
</feature>
<evidence type="ECO:0000256" key="2">
    <source>
        <dbReference type="SAM" id="SignalP"/>
    </source>
</evidence>
<dbReference type="RefSeq" id="WP_200349613.1">
    <property type="nucleotide sequence ID" value="NZ_BAABHZ010000010.1"/>
</dbReference>
<dbReference type="Proteomes" id="UP000600139">
    <property type="component" value="Unassembled WGS sequence"/>
</dbReference>
<feature type="region of interest" description="Disordered" evidence="1">
    <location>
        <begin position="473"/>
        <end position="517"/>
    </location>
</feature>
<evidence type="ECO:0000256" key="1">
    <source>
        <dbReference type="SAM" id="MobiDB-lite"/>
    </source>
</evidence>
<dbReference type="Pfam" id="PF08238">
    <property type="entry name" value="Sel1"/>
    <property type="match status" value="8"/>
</dbReference>
<dbReference type="InterPro" id="IPR052748">
    <property type="entry name" value="ISR_Activator"/>
</dbReference>
<accession>A0A934VAA4</accession>
<keyword evidence="2" id="KW-0732">Signal</keyword>
<feature type="compositionally biased region" description="Basic and acidic residues" evidence="1">
    <location>
        <begin position="473"/>
        <end position="499"/>
    </location>
</feature>
<feature type="chain" id="PRO_5037343754" evidence="2">
    <location>
        <begin position="22"/>
        <end position="517"/>
    </location>
</feature>
<dbReference type="Gene3D" id="1.25.40.10">
    <property type="entry name" value="Tetratricopeptide repeat domain"/>
    <property type="match status" value="3"/>
</dbReference>
<dbReference type="InterPro" id="IPR006597">
    <property type="entry name" value="Sel1-like"/>
</dbReference>
<keyword evidence="4" id="KW-1185">Reference proteome</keyword>
<organism evidence="3 4">
    <name type="scientific">Luteolibacter yonseiensis</name>
    <dbReference type="NCBI Taxonomy" id="1144680"/>
    <lineage>
        <taxon>Bacteria</taxon>
        <taxon>Pseudomonadati</taxon>
        <taxon>Verrucomicrobiota</taxon>
        <taxon>Verrucomicrobiia</taxon>
        <taxon>Verrucomicrobiales</taxon>
        <taxon>Verrucomicrobiaceae</taxon>
        <taxon>Luteolibacter</taxon>
    </lineage>
</organism>
<dbReference type="PANTHER" id="PTHR45011">
    <property type="entry name" value="DAP3-BINDING CELL DEATH ENHANCER 1"/>
    <property type="match status" value="1"/>
</dbReference>
<dbReference type="PANTHER" id="PTHR45011:SF1">
    <property type="entry name" value="DAP3-BINDING CELL DEATH ENHANCER 1"/>
    <property type="match status" value="1"/>
</dbReference>
<evidence type="ECO:0000313" key="4">
    <source>
        <dbReference type="Proteomes" id="UP000600139"/>
    </source>
</evidence>
<dbReference type="InterPro" id="IPR011990">
    <property type="entry name" value="TPR-like_helical_dom_sf"/>
</dbReference>
<dbReference type="AlphaFoldDB" id="A0A934VAA4"/>
<reference evidence="3" key="1">
    <citation type="submission" date="2021-01" db="EMBL/GenBank/DDBJ databases">
        <title>Modified the classification status of verrucomicrobia.</title>
        <authorList>
            <person name="Feng X."/>
        </authorList>
    </citation>
    <scope>NUCLEOTIDE SEQUENCE</scope>
    <source>
        <strain evidence="3">JCM 18052</strain>
    </source>
</reference>
<feature type="compositionally biased region" description="Pro residues" evidence="1">
    <location>
        <begin position="508"/>
        <end position="517"/>
    </location>
</feature>
<dbReference type="EMBL" id="JAENIK010000004">
    <property type="protein sequence ID" value="MBK1814656.1"/>
    <property type="molecule type" value="Genomic_DNA"/>
</dbReference>